<organism evidence="2 3">
    <name type="scientific">Canavalia gladiata</name>
    <name type="common">Sword bean</name>
    <name type="synonym">Dolichos gladiatus</name>
    <dbReference type="NCBI Taxonomy" id="3824"/>
    <lineage>
        <taxon>Eukaryota</taxon>
        <taxon>Viridiplantae</taxon>
        <taxon>Streptophyta</taxon>
        <taxon>Embryophyta</taxon>
        <taxon>Tracheophyta</taxon>
        <taxon>Spermatophyta</taxon>
        <taxon>Magnoliopsida</taxon>
        <taxon>eudicotyledons</taxon>
        <taxon>Gunneridae</taxon>
        <taxon>Pentapetalae</taxon>
        <taxon>rosids</taxon>
        <taxon>fabids</taxon>
        <taxon>Fabales</taxon>
        <taxon>Fabaceae</taxon>
        <taxon>Papilionoideae</taxon>
        <taxon>50 kb inversion clade</taxon>
        <taxon>NPAAA clade</taxon>
        <taxon>indigoferoid/millettioid clade</taxon>
        <taxon>Phaseoleae</taxon>
        <taxon>Canavalia</taxon>
    </lineage>
</organism>
<keyword evidence="3" id="KW-1185">Reference proteome</keyword>
<dbReference type="AlphaFoldDB" id="A0AAN9PGW3"/>
<evidence type="ECO:0000256" key="1">
    <source>
        <dbReference type="SAM" id="MobiDB-lite"/>
    </source>
</evidence>
<sequence>MSMATKERLLQSRKQPETREGRLWKRLPTLFYWNKAKKEAEWRKDKGGLAWRKGCCCSPLDLANTAPYSFRYRDIFFFIVPRDFLGNPLPCCKQSNLN</sequence>
<protein>
    <submittedName>
        <fullName evidence="2">Uncharacterized protein</fullName>
    </submittedName>
</protein>
<dbReference type="EMBL" id="JAYMYQ010000024">
    <property type="protein sequence ID" value="KAK7298835.1"/>
    <property type="molecule type" value="Genomic_DNA"/>
</dbReference>
<reference evidence="2 3" key="1">
    <citation type="submission" date="2024-01" db="EMBL/GenBank/DDBJ databases">
        <title>The genomes of 5 underutilized Papilionoideae crops provide insights into root nodulation and disease resistanc.</title>
        <authorList>
            <person name="Jiang F."/>
        </authorList>
    </citation>
    <scope>NUCLEOTIDE SEQUENCE [LARGE SCALE GENOMIC DNA]</scope>
    <source>
        <strain evidence="2">LVBAO_FW01</strain>
        <tissue evidence="2">Leaves</tissue>
    </source>
</reference>
<comment type="caution">
    <text evidence="2">The sequence shown here is derived from an EMBL/GenBank/DDBJ whole genome shotgun (WGS) entry which is preliminary data.</text>
</comment>
<name>A0AAN9PGW3_CANGL</name>
<evidence type="ECO:0000313" key="3">
    <source>
        <dbReference type="Proteomes" id="UP001367508"/>
    </source>
</evidence>
<accession>A0AAN9PGW3</accession>
<proteinExistence type="predicted"/>
<evidence type="ECO:0000313" key="2">
    <source>
        <dbReference type="EMBL" id="KAK7298835.1"/>
    </source>
</evidence>
<dbReference type="Proteomes" id="UP001367508">
    <property type="component" value="Unassembled WGS sequence"/>
</dbReference>
<feature type="region of interest" description="Disordered" evidence="1">
    <location>
        <begin position="1"/>
        <end position="21"/>
    </location>
</feature>
<gene>
    <name evidence="2" type="ORF">VNO77_46380</name>
</gene>